<dbReference type="GO" id="GO:0005886">
    <property type="term" value="C:plasma membrane"/>
    <property type="evidence" value="ECO:0007669"/>
    <property type="project" value="TreeGrafter"/>
</dbReference>
<accession>B2AB41</accession>
<dbReference type="EMBL" id="FO904936">
    <property type="protein sequence ID" value="CDP22941.1"/>
    <property type="molecule type" value="Genomic_DNA"/>
</dbReference>
<dbReference type="PROSITE" id="PS01005">
    <property type="entry name" value="FORMATE_NITRITE_TP_1"/>
    <property type="match status" value="1"/>
</dbReference>
<keyword evidence="4 6" id="KW-0472">Membrane</keyword>
<evidence type="ECO:0000313" key="7">
    <source>
        <dbReference type="EMBL" id="CAP60303.1"/>
    </source>
</evidence>
<reference evidence="7" key="2">
    <citation type="submission" date="2008-07" db="EMBL/GenBank/DDBJ databases">
        <authorList>
            <person name="Genoscope - CEA"/>
        </authorList>
    </citation>
    <scope>NUCLEOTIDE SEQUENCE</scope>
    <source>
        <strain evidence="7">S mat+</strain>
    </source>
</reference>
<keyword evidence="9" id="KW-1185">Reference proteome</keyword>
<dbReference type="VEuPathDB" id="FungiDB:PODANS_1_6050"/>
<feature type="transmembrane region" description="Helical" evidence="6">
    <location>
        <begin position="238"/>
        <end position="259"/>
    </location>
</feature>
<dbReference type="GO" id="GO:0015513">
    <property type="term" value="F:high-affinity secondary active nitrite transmembrane transporter activity"/>
    <property type="evidence" value="ECO:0007669"/>
    <property type="project" value="TreeGrafter"/>
</dbReference>
<dbReference type="OrthoDB" id="4829at2759"/>
<gene>
    <name evidence="7" type="ORF">PODANS_1_6050</name>
</gene>
<dbReference type="GeneID" id="6197537"/>
<dbReference type="EMBL" id="CU633438">
    <property type="protein sequence ID" value="CAP60303.1"/>
    <property type="molecule type" value="Genomic_DNA"/>
</dbReference>
<dbReference type="InterPro" id="IPR024002">
    <property type="entry name" value="For/NO2_transpt_CS"/>
</dbReference>
<dbReference type="STRING" id="515849.B2AB41"/>
<evidence type="ECO:0000256" key="5">
    <source>
        <dbReference type="ARBA" id="ARBA00049660"/>
    </source>
</evidence>
<dbReference type="KEGG" id="pan:PODANSg09870"/>
<organism evidence="7">
    <name type="scientific">Podospora anserina (strain S / ATCC MYA-4624 / DSM 980 / FGSC 10383)</name>
    <name type="common">Pleurage anserina</name>
    <dbReference type="NCBI Taxonomy" id="515849"/>
    <lineage>
        <taxon>Eukaryota</taxon>
        <taxon>Fungi</taxon>
        <taxon>Dikarya</taxon>
        <taxon>Ascomycota</taxon>
        <taxon>Pezizomycotina</taxon>
        <taxon>Sordariomycetes</taxon>
        <taxon>Sordariomycetidae</taxon>
        <taxon>Sordariales</taxon>
        <taxon>Podosporaceae</taxon>
        <taxon>Podospora</taxon>
        <taxon>Podospora anserina</taxon>
    </lineage>
</organism>
<dbReference type="AlphaFoldDB" id="B2AB41"/>
<evidence type="ECO:0000256" key="2">
    <source>
        <dbReference type="ARBA" id="ARBA00022692"/>
    </source>
</evidence>
<reference evidence="9" key="3">
    <citation type="journal article" date="2014" name="Genetics">
        <title>Maintaining two mating types: Structure of the mating type locus and its role in heterokaryosis in Podospora anserina.</title>
        <authorList>
            <person name="Grognet P."/>
            <person name="Bidard F."/>
            <person name="Kuchly C."/>
            <person name="Tong L.C.H."/>
            <person name="Coppin E."/>
            <person name="Benkhali J.A."/>
            <person name="Couloux A."/>
            <person name="Wincker P."/>
            <person name="Debuchy R."/>
            <person name="Silar P."/>
        </authorList>
    </citation>
    <scope>GENOME REANNOTATION</scope>
    <source>
        <strain evidence="9">S / ATCC MYA-4624 / DSM 980 / FGSC 10383</strain>
    </source>
</reference>
<dbReference type="Pfam" id="PF01226">
    <property type="entry name" value="Form_Nir_trans"/>
    <property type="match status" value="1"/>
</dbReference>
<sequence length="364" mass="39870">MAVTHVHVDNMANMAAYTPKETAELMSRIGAMRGRARPDKIFFSAFMAGCLVSFTSASAVIATAAPWFQENAPGLIRMISGLIFPSGIVMILISGSELFTGSNMITGIAWMHRRLPLKNLLMHWFLCFWGNMAGALFVMAIIVGCRFHLFDLVLFELVLTSQAIATAQLKQITPQWHQIFLRAIGCNWLVCLSCYLGLQAKDVTSKVAGMWWPIFAFVTMGLEHVVANMFFIPIGIFLGAPGISVGLYIWKGMLLFLFLPGCLSCKVLTRIVQALFPQLSETCSVAFSSAAFFTSTCTSWERILLLSTGSTISSQSALWRRAIFLPFAAAQSSRIAAARAATLAGSSSALFKHLRLPPSTRSSR</sequence>
<feature type="transmembrane region" description="Helical" evidence="6">
    <location>
        <begin position="179"/>
        <end position="198"/>
    </location>
</feature>
<keyword evidence="2 6" id="KW-0812">Transmembrane</keyword>
<feature type="transmembrane region" description="Helical" evidence="6">
    <location>
        <begin position="74"/>
        <end position="99"/>
    </location>
</feature>
<reference evidence="7 9" key="1">
    <citation type="journal article" date="2008" name="Genome Biol.">
        <title>The genome sequence of the model ascomycete fungus Podospora anserina.</title>
        <authorList>
            <person name="Espagne E."/>
            <person name="Lespinet O."/>
            <person name="Malagnac F."/>
            <person name="Da Silva C."/>
            <person name="Jaillon O."/>
            <person name="Porcel B.M."/>
            <person name="Couloux A."/>
            <person name="Aury J.-M."/>
            <person name="Segurens B."/>
            <person name="Poulain J."/>
            <person name="Anthouard V."/>
            <person name="Grossetete S."/>
            <person name="Khalili H."/>
            <person name="Coppin E."/>
            <person name="Dequard-Chablat M."/>
            <person name="Picard M."/>
            <person name="Contamine V."/>
            <person name="Arnaise S."/>
            <person name="Bourdais A."/>
            <person name="Berteaux-Lecellier V."/>
            <person name="Gautheret D."/>
            <person name="de Vries R.P."/>
            <person name="Battaglia E."/>
            <person name="Coutinho P.M."/>
            <person name="Danchin E.G.J."/>
            <person name="Henrissat B."/>
            <person name="El Khoury R."/>
            <person name="Sainsard-Chanet A."/>
            <person name="Boivin A."/>
            <person name="Pinan-Lucarre B."/>
            <person name="Sellem C.H."/>
            <person name="Debuchy R."/>
            <person name="Wincker P."/>
            <person name="Weissenbach J."/>
            <person name="Silar P."/>
        </authorList>
    </citation>
    <scope>NUCLEOTIDE SEQUENCE [LARGE SCALE GENOMIC DNA]</scope>
    <source>
        <strain evidence="9">S / ATCC MYA-4624 / DSM 980 / FGSC 10383</strain>
        <strain evidence="7">S mat+</strain>
    </source>
</reference>
<dbReference type="GO" id="GO:0015707">
    <property type="term" value="P:nitrite transport"/>
    <property type="evidence" value="ECO:0007669"/>
    <property type="project" value="TreeGrafter"/>
</dbReference>
<dbReference type="RefSeq" id="XP_001912821.1">
    <property type="nucleotide sequence ID" value="XM_001912786.1"/>
</dbReference>
<proteinExistence type="inferred from homology"/>
<evidence type="ECO:0000313" key="8">
    <source>
        <dbReference type="EMBL" id="CDP22941.1"/>
    </source>
</evidence>
<feature type="transmembrane region" description="Helical" evidence="6">
    <location>
        <begin position="120"/>
        <end position="143"/>
    </location>
</feature>
<dbReference type="HOGENOM" id="CLU_760995_0_0_1"/>
<evidence type="ECO:0000313" key="9">
    <source>
        <dbReference type="Proteomes" id="UP000001197"/>
    </source>
</evidence>
<evidence type="ECO:0000256" key="3">
    <source>
        <dbReference type="ARBA" id="ARBA00022989"/>
    </source>
</evidence>
<dbReference type="Gene3D" id="1.20.1080.10">
    <property type="entry name" value="Glycerol uptake facilitator protein"/>
    <property type="match status" value="1"/>
</dbReference>
<dbReference type="Proteomes" id="UP000001197">
    <property type="component" value="Chromosome 1"/>
</dbReference>
<dbReference type="InterPro" id="IPR023271">
    <property type="entry name" value="Aquaporin-like"/>
</dbReference>
<evidence type="ECO:0000256" key="6">
    <source>
        <dbReference type="SAM" id="Phobius"/>
    </source>
</evidence>
<reference evidence="8" key="4">
    <citation type="submission" date="2015-04" db="EMBL/GenBank/DDBJ databases">
        <title>Maintaining two mating types: Structure of the mating type locus and its role in heterokaryosis in Podospora anserina.</title>
        <authorList>
            <person name="Grognet P."/>
            <person name="Bidard F."/>
            <person name="Kuchly C."/>
            <person name="Chan Ho Tong L."/>
            <person name="Coppin E."/>
            <person name="Ait Benkhali J."/>
            <person name="Couloux A."/>
            <person name="Wincker P."/>
            <person name="Debuchy R."/>
            <person name="Silar P."/>
        </authorList>
    </citation>
    <scope>NUCLEOTIDE SEQUENCE</scope>
</reference>
<dbReference type="PANTHER" id="PTHR30520">
    <property type="entry name" value="FORMATE TRANSPORTER-RELATED"/>
    <property type="match status" value="1"/>
</dbReference>
<comment type="subcellular location">
    <subcellularLocation>
        <location evidence="1">Membrane</location>
        <topology evidence="1">Multi-pass membrane protein</topology>
    </subcellularLocation>
</comment>
<name>B2AB41_PODAN</name>
<comment type="similarity">
    <text evidence="5">Belongs to the FNT transporter (TC 1.A.16) family.</text>
</comment>
<protein>
    <submittedName>
        <fullName evidence="7">Podospora anserina S mat+ genomic DNA chromosome 1, supercontig 1</fullName>
    </submittedName>
    <submittedName>
        <fullName evidence="8">Transporter</fullName>
    </submittedName>
</protein>
<dbReference type="eggNOG" id="ENOG502QUGF">
    <property type="taxonomic scope" value="Eukaryota"/>
</dbReference>
<dbReference type="PANTHER" id="PTHR30520:SF6">
    <property type="entry name" value="FORMATE_NITRATE FAMILY TRANSPORTER (EUROFUNG)"/>
    <property type="match status" value="1"/>
</dbReference>
<keyword evidence="3 6" id="KW-1133">Transmembrane helix</keyword>
<evidence type="ECO:0000256" key="1">
    <source>
        <dbReference type="ARBA" id="ARBA00004141"/>
    </source>
</evidence>
<feature type="transmembrane region" description="Helical" evidence="6">
    <location>
        <begin position="41"/>
        <end position="68"/>
    </location>
</feature>
<feature type="transmembrane region" description="Helical" evidence="6">
    <location>
        <begin position="210"/>
        <end position="231"/>
    </location>
</feature>
<dbReference type="InterPro" id="IPR000292">
    <property type="entry name" value="For/NO2_transpt"/>
</dbReference>
<evidence type="ECO:0000256" key="4">
    <source>
        <dbReference type="ARBA" id="ARBA00023136"/>
    </source>
</evidence>